<evidence type="ECO:0000256" key="6">
    <source>
        <dbReference type="PROSITE-ProRule" id="PRU10141"/>
    </source>
</evidence>
<evidence type="ECO:0000256" key="4">
    <source>
        <dbReference type="ARBA" id="ARBA00022777"/>
    </source>
</evidence>
<dbReference type="SMART" id="SM00220">
    <property type="entry name" value="S_TKc"/>
    <property type="match status" value="1"/>
</dbReference>
<evidence type="ECO:0000259" key="9">
    <source>
        <dbReference type="PROSITE" id="PS50011"/>
    </source>
</evidence>
<dbReference type="GO" id="GO:0043484">
    <property type="term" value="P:regulation of RNA splicing"/>
    <property type="evidence" value="ECO:0007669"/>
    <property type="project" value="TreeGrafter"/>
</dbReference>
<dbReference type="GO" id="GO:0005634">
    <property type="term" value="C:nucleus"/>
    <property type="evidence" value="ECO:0007669"/>
    <property type="project" value="TreeGrafter"/>
</dbReference>
<dbReference type="STRING" id="86630.A0A367JS43"/>
<accession>A0A367JS43</accession>
<evidence type="ECO:0000256" key="7">
    <source>
        <dbReference type="RuleBase" id="RU000304"/>
    </source>
</evidence>
<dbReference type="PANTHER" id="PTHR45646">
    <property type="entry name" value="SERINE/THREONINE-PROTEIN KINASE DOA-RELATED"/>
    <property type="match status" value="1"/>
</dbReference>
<dbReference type="EMBL" id="PJQL01000786">
    <property type="protein sequence ID" value="RCH92738.1"/>
    <property type="molecule type" value="Genomic_DNA"/>
</dbReference>
<reference evidence="10 11" key="1">
    <citation type="journal article" date="2018" name="G3 (Bethesda)">
        <title>Phylogenetic and Phylogenomic Definition of Rhizopus Species.</title>
        <authorList>
            <person name="Gryganskyi A.P."/>
            <person name="Golan J."/>
            <person name="Dolatabadi S."/>
            <person name="Mondo S."/>
            <person name="Robb S."/>
            <person name="Idnurm A."/>
            <person name="Muszewska A."/>
            <person name="Steczkiewicz K."/>
            <person name="Masonjones S."/>
            <person name="Liao H.L."/>
            <person name="Gajdeczka M.T."/>
            <person name="Anike F."/>
            <person name="Vuek A."/>
            <person name="Anishchenko I.M."/>
            <person name="Voigt K."/>
            <person name="de Hoog G.S."/>
            <person name="Smith M.E."/>
            <person name="Heitman J."/>
            <person name="Vilgalys R."/>
            <person name="Stajich J.E."/>
        </authorList>
    </citation>
    <scope>NUCLEOTIDE SEQUENCE [LARGE SCALE GENOMIC DNA]</scope>
    <source>
        <strain evidence="10 11">CBS 357.93</strain>
    </source>
</reference>
<evidence type="ECO:0000313" key="11">
    <source>
        <dbReference type="Proteomes" id="UP000252139"/>
    </source>
</evidence>
<dbReference type="PANTHER" id="PTHR45646:SF11">
    <property type="entry name" value="SERINE_THREONINE-PROTEIN KINASE DOA"/>
    <property type="match status" value="1"/>
</dbReference>
<sequence>MSQISHWKSEFYKNGQPKEVIVIEDTPPPDENINKLKYRIEVLPDPTEGAMTRSKRTRAGMQETAVIPASVKRRKMTVNNNNNITAPNIHTTTTTTTTTTSIPQANLIRPILHKPIPTKAPPITQACDDKDGHYIIKPNESLTPRYKIMKLLGQGTFGKVVECYDRVKRNFCAIKIIRAIPKYRDASKIEIRVLNSLKEHDPINLNKCIHLMEWFDYHNHICMVFELLGQSVFDFLKLNDFRPFPIHHIQQFAKQLLTSVAFVHELKLIHTDLKPENILLVNSDYTEAGNMAGMDPKSKILLNTDIRLIDFGSATFEQDYHSTVVSTRHYRAPEIILGMGWSYPCDIWSIGCILVEFLTGDALFQTHDNLEHLAMMEVVLGKIPPELVKLSSPEAQKYFENSKLKYPNANTTKQSKKYVRALKLLQDIVCPSTQPTSNAKVQFLDLLSRMLVYDPNQRTSAREALRHPFFMIQFDEWGRELA</sequence>
<proteinExistence type="inferred from homology"/>
<dbReference type="PROSITE" id="PS50011">
    <property type="entry name" value="PROTEIN_KINASE_DOM"/>
    <property type="match status" value="1"/>
</dbReference>
<feature type="domain" description="Protein kinase" evidence="9">
    <location>
        <begin position="146"/>
        <end position="470"/>
    </location>
</feature>
<dbReference type="InterPro" id="IPR000719">
    <property type="entry name" value="Prot_kinase_dom"/>
</dbReference>
<gene>
    <name evidence="10" type="primary">KNS1_2</name>
    <name evidence="10" type="ORF">CU097_012990</name>
</gene>
<dbReference type="Gene3D" id="3.30.200.20">
    <property type="entry name" value="Phosphorylase Kinase, domain 1"/>
    <property type="match status" value="1"/>
</dbReference>
<evidence type="ECO:0000256" key="5">
    <source>
        <dbReference type="ARBA" id="ARBA00022840"/>
    </source>
</evidence>
<keyword evidence="2" id="KW-0808">Transferase</keyword>
<evidence type="ECO:0000256" key="8">
    <source>
        <dbReference type="SAM" id="MobiDB-lite"/>
    </source>
</evidence>
<keyword evidence="3 6" id="KW-0547">Nucleotide-binding</keyword>
<feature type="binding site" evidence="6">
    <location>
        <position position="175"/>
    </location>
    <ligand>
        <name>ATP</name>
        <dbReference type="ChEBI" id="CHEBI:30616"/>
    </ligand>
</feature>
<dbReference type="Pfam" id="PF00069">
    <property type="entry name" value="Pkinase"/>
    <property type="match status" value="1"/>
</dbReference>
<dbReference type="InterPro" id="IPR011009">
    <property type="entry name" value="Kinase-like_dom_sf"/>
</dbReference>
<dbReference type="SUPFAM" id="SSF56112">
    <property type="entry name" value="Protein kinase-like (PK-like)"/>
    <property type="match status" value="1"/>
</dbReference>
<dbReference type="InterPro" id="IPR008271">
    <property type="entry name" value="Ser/Thr_kinase_AS"/>
</dbReference>
<evidence type="ECO:0000256" key="2">
    <source>
        <dbReference type="ARBA" id="ARBA00022679"/>
    </source>
</evidence>
<dbReference type="Proteomes" id="UP000252139">
    <property type="component" value="Unassembled WGS sequence"/>
</dbReference>
<keyword evidence="11" id="KW-1185">Reference proteome</keyword>
<keyword evidence="5 6" id="KW-0067">ATP-binding</keyword>
<dbReference type="InterPro" id="IPR051175">
    <property type="entry name" value="CLK_kinases"/>
</dbReference>
<comment type="caution">
    <text evidence="10">The sequence shown here is derived from an EMBL/GenBank/DDBJ whole genome shotgun (WGS) entry which is preliminary data.</text>
</comment>
<comment type="similarity">
    <text evidence="7">Belongs to the protein kinase superfamily.</text>
</comment>
<evidence type="ECO:0000313" key="10">
    <source>
        <dbReference type="EMBL" id="RCH92738.1"/>
    </source>
</evidence>
<dbReference type="PROSITE" id="PS00108">
    <property type="entry name" value="PROTEIN_KINASE_ST"/>
    <property type="match status" value="1"/>
</dbReference>
<dbReference type="PROSITE" id="PS00107">
    <property type="entry name" value="PROTEIN_KINASE_ATP"/>
    <property type="match status" value="1"/>
</dbReference>
<keyword evidence="1 7" id="KW-0723">Serine/threonine-protein kinase</keyword>
<keyword evidence="4 10" id="KW-0418">Kinase</keyword>
<dbReference type="Gene3D" id="1.10.510.10">
    <property type="entry name" value="Transferase(Phosphotransferase) domain 1"/>
    <property type="match status" value="1"/>
</dbReference>
<dbReference type="CDD" id="cd14134">
    <property type="entry name" value="PKc_CLK"/>
    <property type="match status" value="1"/>
</dbReference>
<feature type="region of interest" description="Disordered" evidence="8">
    <location>
        <begin position="81"/>
        <end position="100"/>
    </location>
</feature>
<evidence type="ECO:0000256" key="3">
    <source>
        <dbReference type="ARBA" id="ARBA00022741"/>
    </source>
</evidence>
<dbReference type="OrthoDB" id="283111at2759"/>
<organism evidence="10 11">
    <name type="scientific">Rhizopus azygosporus</name>
    <name type="common">Rhizopus microsporus var. azygosporus</name>
    <dbReference type="NCBI Taxonomy" id="86630"/>
    <lineage>
        <taxon>Eukaryota</taxon>
        <taxon>Fungi</taxon>
        <taxon>Fungi incertae sedis</taxon>
        <taxon>Mucoromycota</taxon>
        <taxon>Mucoromycotina</taxon>
        <taxon>Mucoromycetes</taxon>
        <taxon>Mucorales</taxon>
        <taxon>Mucorineae</taxon>
        <taxon>Rhizopodaceae</taxon>
        <taxon>Rhizopus</taxon>
    </lineage>
</organism>
<dbReference type="GO" id="GO:0004674">
    <property type="term" value="F:protein serine/threonine kinase activity"/>
    <property type="evidence" value="ECO:0007669"/>
    <property type="project" value="UniProtKB-KW"/>
</dbReference>
<name>A0A367JS43_RHIAZ</name>
<dbReference type="GO" id="GO:0005524">
    <property type="term" value="F:ATP binding"/>
    <property type="evidence" value="ECO:0007669"/>
    <property type="project" value="UniProtKB-UniRule"/>
</dbReference>
<dbReference type="AlphaFoldDB" id="A0A367JS43"/>
<evidence type="ECO:0000256" key="1">
    <source>
        <dbReference type="ARBA" id="ARBA00022527"/>
    </source>
</evidence>
<dbReference type="InterPro" id="IPR017441">
    <property type="entry name" value="Protein_kinase_ATP_BS"/>
</dbReference>
<protein>
    <submittedName>
        <fullName evidence="10">Dual specificity protein kinase kns1</fullName>
    </submittedName>
</protein>